<evidence type="ECO:0000313" key="1">
    <source>
        <dbReference type="EMBL" id="UVS68829.1"/>
    </source>
</evidence>
<sequence>MTRLFQYMIQDRAIPLSKEELAIWRSLNVIDREGYVLMDDRYEINKGVLLSEVYEGGLYRIIGDDGRILYVSPTRKKKPDD</sequence>
<dbReference type="GeneID" id="74947891"/>
<name>A0A977ID59_9ARCH</name>
<dbReference type="AlphaFoldDB" id="A0A977ID59"/>
<accession>A0A977ID59</accession>
<gene>
    <name evidence="1" type="ORF">NWT39_13090</name>
</gene>
<proteinExistence type="predicted"/>
<dbReference type="EMBL" id="CP103305">
    <property type="protein sequence ID" value="UVS68829.1"/>
    <property type="molecule type" value="Genomic_DNA"/>
</dbReference>
<dbReference type="RefSeq" id="WP_075055582.1">
    <property type="nucleotide sequence ID" value="NZ_CP103305.1"/>
</dbReference>
<organism evidence="1">
    <name type="scientific">Nitrososphaera viennensis</name>
    <dbReference type="NCBI Taxonomy" id="1034015"/>
    <lineage>
        <taxon>Archaea</taxon>
        <taxon>Nitrososphaerota</taxon>
        <taxon>Nitrososphaeria</taxon>
        <taxon>Nitrososphaerales</taxon>
        <taxon>Nitrososphaeraceae</taxon>
        <taxon>Nitrososphaera</taxon>
    </lineage>
</organism>
<protein>
    <submittedName>
        <fullName evidence="1">Uncharacterized protein</fullName>
    </submittedName>
</protein>
<reference evidence="1" key="1">
    <citation type="submission" date="2022-08" db="EMBL/GenBank/DDBJ databases">
        <title>Dynamic responses of ammonia-oxidizing microbial communities induced by reactive oxygen species (ROS) in fluctuating redox aquifers.</title>
        <authorList>
            <person name="Wang P."/>
            <person name="Wang H."/>
        </authorList>
    </citation>
    <scope>NUCLEOTIDE SEQUENCE</scope>
    <source>
        <strain evidence="1">PLX03</strain>
    </source>
</reference>
<dbReference type="Proteomes" id="UP001059771">
    <property type="component" value="Chromosome"/>
</dbReference>